<evidence type="ECO:0000313" key="6">
    <source>
        <dbReference type="EMBL" id="CAF4771411.1"/>
    </source>
</evidence>
<dbReference type="OrthoDB" id="10251508at2759"/>
<dbReference type="Pfam" id="PF14724">
    <property type="entry name" value="mit_SMPDase"/>
    <property type="match status" value="2"/>
</dbReference>
<evidence type="ECO:0008006" key="8">
    <source>
        <dbReference type="Google" id="ProtNLM"/>
    </source>
</evidence>
<evidence type="ECO:0000256" key="4">
    <source>
        <dbReference type="ARBA" id="ARBA00023136"/>
    </source>
</evidence>
<organism evidence="6 7">
    <name type="scientific">Pieris macdunnoughi</name>
    <dbReference type="NCBI Taxonomy" id="345717"/>
    <lineage>
        <taxon>Eukaryota</taxon>
        <taxon>Metazoa</taxon>
        <taxon>Ecdysozoa</taxon>
        <taxon>Arthropoda</taxon>
        <taxon>Hexapoda</taxon>
        <taxon>Insecta</taxon>
        <taxon>Pterygota</taxon>
        <taxon>Neoptera</taxon>
        <taxon>Endopterygota</taxon>
        <taxon>Lepidoptera</taxon>
        <taxon>Glossata</taxon>
        <taxon>Ditrysia</taxon>
        <taxon>Papilionoidea</taxon>
        <taxon>Pieridae</taxon>
        <taxon>Pierinae</taxon>
        <taxon>Pieris</taxon>
    </lineage>
</organism>
<keyword evidence="3 5" id="KW-1133">Transmembrane helix</keyword>
<keyword evidence="2 5" id="KW-0812">Transmembrane</keyword>
<dbReference type="GO" id="GO:0050290">
    <property type="term" value="F:sphingomyelin phosphodiesterase D activity"/>
    <property type="evidence" value="ECO:0007669"/>
    <property type="project" value="InterPro"/>
</dbReference>
<feature type="transmembrane region" description="Helical" evidence="5">
    <location>
        <begin position="743"/>
        <end position="762"/>
    </location>
</feature>
<proteinExistence type="predicted"/>
<reference evidence="6" key="1">
    <citation type="submission" date="2021-02" db="EMBL/GenBank/DDBJ databases">
        <authorList>
            <person name="Steward A R."/>
        </authorList>
    </citation>
    <scope>NUCLEOTIDE SEQUENCE</scope>
</reference>
<name>A0A821MR36_9NEOP</name>
<evidence type="ECO:0000256" key="2">
    <source>
        <dbReference type="ARBA" id="ARBA00022692"/>
    </source>
</evidence>
<keyword evidence="4 5" id="KW-0472">Membrane</keyword>
<dbReference type="PANTHER" id="PTHR12988:SF6">
    <property type="entry name" value="SPHINGOMYELIN PHOSPHODIESTERASE 4"/>
    <property type="match status" value="1"/>
</dbReference>
<evidence type="ECO:0000313" key="7">
    <source>
        <dbReference type="Proteomes" id="UP000663880"/>
    </source>
</evidence>
<dbReference type="GO" id="GO:0016020">
    <property type="term" value="C:membrane"/>
    <property type="evidence" value="ECO:0007669"/>
    <property type="project" value="UniProtKB-SubCell"/>
</dbReference>
<dbReference type="PANTHER" id="PTHR12988">
    <property type="entry name" value="SPHINGOMYELIN PHOSPHODIESTERASE 4"/>
    <property type="match status" value="1"/>
</dbReference>
<comment type="subcellular location">
    <subcellularLocation>
        <location evidence="1">Membrane</location>
        <topology evidence="1">Single-pass membrane protein</topology>
    </subcellularLocation>
</comment>
<evidence type="ECO:0000256" key="1">
    <source>
        <dbReference type="ARBA" id="ARBA00004167"/>
    </source>
</evidence>
<keyword evidence="7" id="KW-1185">Reference proteome</keyword>
<dbReference type="InterPro" id="IPR024129">
    <property type="entry name" value="Sphingomy_SMPD4"/>
</dbReference>
<comment type="caution">
    <text evidence="6">The sequence shown here is derived from an EMBL/GenBank/DDBJ whole genome shotgun (WGS) entry which is preliminary data.</text>
</comment>
<dbReference type="GO" id="GO:0006685">
    <property type="term" value="P:sphingomyelin catabolic process"/>
    <property type="evidence" value="ECO:0007669"/>
    <property type="project" value="TreeGrafter"/>
</dbReference>
<evidence type="ECO:0000256" key="3">
    <source>
        <dbReference type="ARBA" id="ARBA00022989"/>
    </source>
</evidence>
<dbReference type="Proteomes" id="UP000663880">
    <property type="component" value="Unassembled WGS sequence"/>
</dbReference>
<dbReference type="EMBL" id="CAJOBZ010000003">
    <property type="protein sequence ID" value="CAF4771411.1"/>
    <property type="molecule type" value="Genomic_DNA"/>
</dbReference>
<dbReference type="AlphaFoldDB" id="A0A821MR36"/>
<dbReference type="GO" id="GO:0046513">
    <property type="term" value="P:ceramide biosynthetic process"/>
    <property type="evidence" value="ECO:0007669"/>
    <property type="project" value="TreeGrafter"/>
</dbReference>
<sequence>MENDVMSQFYAALNLPLLERTMELTRILDQTGPTKDYQALFPQLISNIFSSPANNGWGLRHLTYEQNRFEFEALINFLEPQGPLFRMCYKLLSDPQLKYNLLLNNLPLDLQMMLERGGRCPQFYSDMVTLDSNSLNIVSLALNPFDYYIFKFALHLTSNNQNSGTWEIWNSAYFALACDYLTHFLPSDPNTCILPQIPHYNGKVPLVAPLQSVNRPLGSPSLLLVPDLSGISNQHPSSQNQSRNEIWRSETVLQVFIDIWMSVEHFDMRNIEMYQRNYTGTFSSPERVRLVRVVIKQIYSYSSKYNSDPAIRSSALRKYAKQIMCSRAYQYVKHLVSTWPLDASFRLVMELWLSLIQPWRYTNTVSQDRFSHMNRNQDEGSSAGFDPTYIQFVAENFPSYICILQLMLPRFMRLDLTTYKNAVMLFRLGKVFSQHHLIPVLMNLEKAVTDSISGSMYTPNNSLNNSNLDHSYMYNGISLNKWVSIAKQAISEFNTTSTLEYNPIWTDDKKPLYVQFVKKVISAKAQSEKLLEEYRSKFNQNNQGFWAGMKQWFMISYDNEDKILLEESEKVPAYLNHCINYFTNILVLNESLPIEADLIDSSLEQSSFANSNNFSFSIAQKLRNKSTGLQYTGDPDLMPIMSYENTILVRFLYQLATKLNEIYEDDFMRWWNRDGFWGYAVREVLQKPLTVQTYMKDTVNHKNIVLKELPPRLSLRRLASNVFIVWFTIGYFAFRFLSYSGFFYVFFLLMMFCFIVLTKASLKMFKILKS</sequence>
<protein>
    <recommendedName>
        <fullName evidence="8">Sphingomyelin phosphodiesterase 4</fullName>
    </recommendedName>
</protein>
<dbReference type="GO" id="GO:0046475">
    <property type="term" value="P:glycerophospholipid catabolic process"/>
    <property type="evidence" value="ECO:0007669"/>
    <property type="project" value="TreeGrafter"/>
</dbReference>
<gene>
    <name evidence="6" type="ORF">PMACD_LOCUS1844</name>
</gene>
<accession>A0A821MR36</accession>
<evidence type="ECO:0000256" key="5">
    <source>
        <dbReference type="SAM" id="Phobius"/>
    </source>
</evidence>